<dbReference type="GO" id="GO:0000139">
    <property type="term" value="C:Golgi membrane"/>
    <property type="evidence" value="ECO:0007669"/>
    <property type="project" value="TreeGrafter"/>
</dbReference>
<dbReference type="InterPro" id="IPR036852">
    <property type="entry name" value="Peptidase_S8/S53_dom_sf"/>
</dbReference>
<accession>A0A8S1GMV9</accession>
<comment type="similarity">
    <text evidence="1">Belongs to the peptidase S8 family. Furin subfamily.</text>
</comment>
<evidence type="ECO:0000256" key="1">
    <source>
        <dbReference type="ARBA" id="ARBA00005325"/>
    </source>
</evidence>
<dbReference type="InterPro" id="IPR000209">
    <property type="entry name" value="Peptidase_S8/S53_dom"/>
</dbReference>
<evidence type="ECO:0000256" key="9">
    <source>
        <dbReference type="SAM" id="SignalP"/>
    </source>
</evidence>
<evidence type="ECO:0000256" key="3">
    <source>
        <dbReference type="ARBA" id="ARBA00022685"/>
    </source>
</evidence>
<name>A0A8S1GMV9_9PELO</name>
<organism evidence="11 12">
    <name type="scientific">Caenorhabditis auriculariae</name>
    <dbReference type="NCBI Taxonomy" id="2777116"/>
    <lineage>
        <taxon>Eukaryota</taxon>
        <taxon>Metazoa</taxon>
        <taxon>Ecdysozoa</taxon>
        <taxon>Nematoda</taxon>
        <taxon>Chromadorea</taxon>
        <taxon>Rhabditida</taxon>
        <taxon>Rhabditina</taxon>
        <taxon>Rhabditomorpha</taxon>
        <taxon>Rhabditoidea</taxon>
        <taxon>Rhabditidae</taxon>
        <taxon>Peloderinae</taxon>
        <taxon>Caenorhabditis</taxon>
    </lineage>
</organism>
<evidence type="ECO:0000256" key="5">
    <source>
        <dbReference type="ARBA" id="ARBA00022801"/>
    </source>
</evidence>
<evidence type="ECO:0000313" key="11">
    <source>
        <dbReference type="EMBL" id="CAD6184717.1"/>
    </source>
</evidence>
<feature type="active site" description="Charge relay system" evidence="7 8">
    <location>
        <position position="168"/>
    </location>
</feature>
<keyword evidence="5 8" id="KW-0378">Hydrolase</keyword>
<keyword evidence="2 8" id="KW-0645">Protease</keyword>
<dbReference type="InterPro" id="IPR015500">
    <property type="entry name" value="Peptidase_S8_subtilisin-rel"/>
</dbReference>
<feature type="active site" description="Charge relay system" evidence="7 8">
    <location>
        <position position="336"/>
    </location>
</feature>
<dbReference type="GO" id="GO:0005802">
    <property type="term" value="C:trans-Golgi network"/>
    <property type="evidence" value="ECO:0007669"/>
    <property type="project" value="TreeGrafter"/>
</dbReference>
<keyword evidence="12" id="KW-1185">Reference proteome</keyword>
<dbReference type="Gene3D" id="2.60.120.260">
    <property type="entry name" value="Galactose-binding domain-like"/>
    <property type="match status" value="1"/>
</dbReference>
<dbReference type="InterPro" id="IPR034182">
    <property type="entry name" value="Kexin/furin"/>
</dbReference>
<evidence type="ECO:0000256" key="7">
    <source>
        <dbReference type="PIRSR" id="PIRSR615500-1"/>
    </source>
</evidence>
<dbReference type="Pfam" id="PF01483">
    <property type="entry name" value="P_proprotein"/>
    <property type="match status" value="1"/>
</dbReference>
<dbReference type="Gene3D" id="3.40.50.200">
    <property type="entry name" value="Peptidase S8/S53 domain"/>
    <property type="match status" value="1"/>
</dbReference>
<reference evidence="11" key="1">
    <citation type="submission" date="2020-10" db="EMBL/GenBank/DDBJ databases">
        <authorList>
            <person name="Kikuchi T."/>
        </authorList>
    </citation>
    <scope>NUCLEOTIDE SEQUENCE</scope>
    <source>
        <strain evidence="11">NKZ352</strain>
    </source>
</reference>
<dbReference type="SUPFAM" id="SSF49785">
    <property type="entry name" value="Galactose-binding domain-like"/>
    <property type="match status" value="1"/>
</dbReference>
<dbReference type="PROSITE" id="PS00137">
    <property type="entry name" value="SUBTILASE_HIS"/>
    <property type="match status" value="1"/>
</dbReference>
<sequence>MPRTLVFLFLFAFSLQVQRSQESNVLYAAKISSIDGLEAQKIAQQHGFQVIRKLRSFDDIYLLRQLVRRKRDLAQIVDGILKNQNFEWSEPLLPQQRFKRESFPVKIGKNPVHVGIAVNSSGVTTVVVDDGVDHWHTDLQDAFSPEISFDFTNFQADPMPQRIEGNEHGTQCSGLIAMAGESCGMGVSRGARLGGIKVLDGSSLNDAVEGDALAFQQDMIDIYSVSWGPKDDGKTVAKPGRLASQALADGVRKGRNGLGNIFLWASGNGGHFGDNCALDGYASNENTITVGVVNSDGNPAIYAEGCSAVLASVSGGDSLIRTTGFDSKCSVLSGSSAAAAIASGIVGLAIQANPNLSQRDIQHLIIRTASKSSLNVNWNKNAAGFQYNPSVGFGLLDAEALAWRARTWKTVDEEIVCSAEPISPGSNILFPIGNSCDVSFIERVAVRLNIDARRRGDVQIFLTSPKGMGGKETSG</sequence>
<dbReference type="AlphaFoldDB" id="A0A8S1GMV9"/>
<dbReference type="GO" id="GO:0004252">
    <property type="term" value="F:serine-type endopeptidase activity"/>
    <property type="evidence" value="ECO:0007669"/>
    <property type="project" value="UniProtKB-UniRule"/>
</dbReference>
<protein>
    <recommendedName>
        <fullName evidence="10">P/Homo B domain-containing protein</fullName>
    </recommendedName>
</protein>
<dbReference type="PRINTS" id="PR00723">
    <property type="entry name" value="SUBTILISIN"/>
</dbReference>
<keyword evidence="3" id="KW-0165">Cleavage on pair of basic residues</keyword>
<dbReference type="Proteomes" id="UP000835052">
    <property type="component" value="Unassembled WGS sequence"/>
</dbReference>
<dbReference type="PANTHER" id="PTHR42884">
    <property type="entry name" value="PROPROTEIN CONVERTASE SUBTILISIN/KEXIN-RELATED"/>
    <property type="match status" value="1"/>
</dbReference>
<dbReference type="CDD" id="cd04059">
    <property type="entry name" value="Peptidases_S8_Protein_convertases_Kexins_Furin-like"/>
    <property type="match status" value="1"/>
</dbReference>
<dbReference type="PANTHER" id="PTHR42884:SF33">
    <property type="entry name" value="ENDOPROTEASE AEX-5"/>
    <property type="match status" value="1"/>
</dbReference>
<dbReference type="PROSITE" id="PS00136">
    <property type="entry name" value="SUBTILASE_ASP"/>
    <property type="match status" value="1"/>
</dbReference>
<feature type="chain" id="PRO_5035721808" description="P/Homo B domain-containing protein" evidence="9">
    <location>
        <begin position="21"/>
        <end position="475"/>
    </location>
</feature>
<feature type="domain" description="P/Homo B" evidence="10">
    <location>
        <begin position="401"/>
        <end position="475"/>
    </location>
</feature>
<dbReference type="SUPFAM" id="SSF52743">
    <property type="entry name" value="Subtilisin-like"/>
    <property type="match status" value="1"/>
</dbReference>
<dbReference type="InterPro" id="IPR022398">
    <property type="entry name" value="Peptidase_S8_His-AS"/>
</dbReference>
<evidence type="ECO:0000256" key="2">
    <source>
        <dbReference type="ARBA" id="ARBA00022670"/>
    </source>
</evidence>
<evidence type="ECO:0000256" key="8">
    <source>
        <dbReference type="PROSITE-ProRule" id="PRU01240"/>
    </source>
</evidence>
<evidence type="ECO:0000259" key="10">
    <source>
        <dbReference type="PROSITE" id="PS51829"/>
    </source>
</evidence>
<evidence type="ECO:0000256" key="4">
    <source>
        <dbReference type="ARBA" id="ARBA00022729"/>
    </source>
</evidence>
<proteinExistence type="inferred from homology"/>
<evidence type="ECO:0000256" key="6">
    <source>
        <dbReference type="ARBA" id="ARBA00022825"/>
    </source>
</evidence>
<dbReference type="GO" id="GO:0016485">
    <property type="term" value="P:protein processing"/>
    <property type="evidence" value="ECO:0007669"/>
    <property type="project" value="TreeGrafter"/>
</dbReference>
<dbReference type="InterPro" id="IPR008979">
    <property type="entry name" value="Galactose-bd-like_sf"/>
</dbReference>
<dbReference type="Gene3D" id="3.30.70.850">
    <property type="entry name" value="Peptidase S8, pro-domain"/>
    <property type="match status" value="1"/>
</dbReference>
<evidence type="ECO:0000313" key="12">
    <source>
        <dbReference type="Proteomes" id="UP000835052"/>
    </source>
</evidence>
<dbReference type="InterPro" id="IPR038466">
    <property type="entry name" value="S8_pro-domain_sf"/>
</dbReference>
<gene>
    <name evidence="11" type="ORF">CAUJ_LOCUS636</name>
</gene>
<dbReference type="PROSITE" id="PS51829">
    <property type="entry name" value="P_HOMO_B"/>
    <property type="match status" value="1"/>
</dbReference>
<feature type="active site" description="Charge relay system" evidence="7 8">
    <location>
        <position position="129"/>
    </location>
</feature>
<dbReference type="OrthoDB" id="300641at2759"/>
<keyword evidence="4 9" id="KW-0732">Signal</keyword>
<feature type="signal peptide" evidence="9">
    <location>
        <begin position="1"/>
        <end position="20"/>
    </location>
</feature>
<dbReference type="Pfam" id="PF00082">
    <property type="entry name" value="Peptidase_S8"/>
    <property type="match status" value="1"/>
</dbReference>
<comment type="caution">
    <text evidence="11">The sequence shown here is derived from an EMBL/GenBank/DDBJ whole genome shotgun (WGS) entry which is preliminary data.</text>
</comment>
<dbReference type="InterPro" id="IPR002884">
    <property type="entry name" value="P_dom"/>
</dbReference>
<dbReference type="PROSITE" id="PS51892">
    <property type="entry name" value="SUBTILASE"/>
    <property type="match status" value="1"/>
</dbReference>
<dbReference type="EMBL" id="CAJGYM010000001">
    <property type="protein sequence ID" value="CAD6184717.1"/>
    <property type="molecule type" value="Genomic_DNA"/>
</dbReference>
<dbReference type="InterPro" id="IPR023827">
    <property type="entry name" value="Peptidase_S8_Asp-AS"/>
</dbReference>
<keyword evidence="6 8" id="KW-0720">Serine protease</keyword>